<accession>A0AAV6HJ23</accession>
<evidence type="ECO:0000313" key="3">
    <source>
        <dbReference type="Proteomes" id="UP000823749"/>
    </source>
</evidence>
<dbReference type="Proteomes" id="UP000823749">
    <property type="component" value="Unassembled WGS sequence"/>
</dbReference>
<organism evidence="2 3">
    <name type="scientific">Rhododendron griersonianum</name>
    <dbReference type="NCBI Taxonomy" id="479676"/>
    <lineage>
        <taxon>Eukaryota</taxon>
        <taxon>Viridiplantae</taxon>
        <taxon>Streptophyta</taxon>
        <taxon>Embryophyta</taxon>
        <taxon>Tracheophyta</taxon>
        <taxon>Spermatophyta</taxon>
        <taxon>Magnoliopsida</taxon>
        <taxon>eudicotyledons</taxon>
        <taxon>Gunneridae</taxon>
        <taxon>Pentapetalae</taxon>
        <taxon>asterids</taxon>
        <taxon>Ericales</taxon>
        <taxon>Ericaceae</taxon>
        <taxon>Ericoideae</taxon>
        <taxon>Rhodoreae</taxon>
        <taxon>Rhododendron</taxon>
    </lineage>
</organism>
<dbReference type="InterPro" id="IPR055081">
    <property type="entry name" value="NLP1-9_GAF"/>
</dbReference>
<reference evidence="2" key="1">
    <citation type="submission" date="2020-08" db="EMBL/GenBank/DDBJ databases">
        <title>Plant Genome Project.</title>
        <authorList>
            <person name="Zhang R.-G."/>
        </authorList>
    </citation>
    <scope>NUCLEOTIDE SEQUENCE</scope>
    <source>
        <strain evidence="2">WSP0</strain>
        <tissue evidence="2">Leaf</tissue>
    </source>
</reference>
<dbReference type="AlphaFoldDB" id="A0AAV6HJ23"/>
<gene>
    <name evidence="2" type="ORF">RHGRI_038662</name>
</gene>
<proteinExistence type="predicted"/>
<name>A0AAV6HJ23_9ERIC</name>
<evidence type="ECO:0000259" key="1">
    <source>
        <dbReference type="Pfam" id="PF22922"/>
    </source>
</evidence>
<keyword evidence="3" id="KW-1185">Reference proteome</keyword>
<evidence type="ECO:0000313" key="2">
    <source>
        <dbReference type="EMBL" id="KAG5512931.1"/>
    </source>
</evidence>
<protein>
    <recommendedName>
        <fullName evidence="1">NLP1-9 GAF domain-containing protein</fullName>
    </recommendedName>
</protein>
<comment type="caution">
    <text evidence="2">The sequence shown here is derived from an EMBL/GenBank/DDBJ whole genome shotgun (WGS) entry which is preliminary data.</text>
</comment>
<sequence length="168" mass="19219">MLNLQANSRQLKLRGNQMEEYNIQKCVLHLNERDDLAQTYLDEAARRMKRATLLGDNSKRSTSSSPTWRSSHKYPVVTVLSRRYKDKNKALTAAFKELEMVLRSVWEKFITAMTWVPCNACNYLQRGQVLSNAVEFCGAGDCNLCEFLKVSTCHLLRKRQVAGRALSA</sequence>
<dbReference type="Pfam" id="PF22922">
    <property type="entry name" value="GAF_NLP"/>
    <property type="match status" value="1"/>
</dbReference>
<feature type="domain" description="NLP1-9 GAF" evidence="1">
    <location>
        <begin position="86"/>
        <end position="167"/>
    </location>
</feature>
<dbReference type="EMBL" id="JACTNZ010000032">
    <property type="protein sequence ID" value="KAG5512931.1"/>
    <property type="molecule type" value="Genomic_DNA"/>
</dbReference>